<dbReference type="EMBL" id="CM043022">
    <property type="protein sequence ID" value="KAI4456129.1"/>
    <property type="molecule type" value="Genomic_DNA"/>
</dbReference>
<reference evidence="1" key="1">
    <citation type="submission" date="2022-04" db="EMBL/GenBank/DDBJ databases">
        <title>Chromosome-scale genome assembly of Holotrichia oblita Faldermann.</title>
        <authorList>
            <person name="Rongchong L."/>
        </authorList>
    </citation>
    <scope>NUCLEOTIDE SEQUENCE</scope>
    <source>
        <strain evidence="1">81SQS9</strain>
    </source>
</reference>
<organism evidence="1 2">
    <name type="scientific">Holotrichia oblita</name>
    <name type="common">Chafer beetle</name>
    <dbReference type="NCBI Taxonomy" id="644536"/>
    <lineage>
        <taxon>Eukaryota</taxon>
        <taxon>Metazoa</taxon>
        <taxon>Ecdysozoa</taxon>
        <taxon>Arthropoda</taxon>
        <taxon>Hexapoda</taxon>
        <taxon>Insecta</taxon>
        <taxon>Pterygota</taxon>
        <taxon>Neoptera</taxon>
        <taxon>Endopterygota</taxon>
        <taxon>Coleoptera</taxon>
        <taxon>Polyphaga</taxon>
        <taxon>Scarabaeiformia</taxon>
        <taxon>Scarabaeidae</taxon>
        <taxon>Melolonthinae</taxon>
        <taxon>Holotrichia</taxon>
    </lineage>
</organism>
<protein>
    <submittedName>
        <fullName evidence="1">Destabilase-related</fullName>
    </submittedName>
</protein>
<evidence type="ECO:0000313" key="2">
    <source>
        <dbReference type="Proteomes" id="UP001056778"/>
    </source>
</evidence>
<accession>A0ACB9SNR9</accession>
<evidence type="ECO:0000313" key="1">
    <source>
        <dbReference type="EMBL" id="KAI4456129.1"/>
    </source>
</evidence>
<gene>
    <name evidence="1" type="ORF">MML48_8g00006777</name>
</gene>
<dbReference type="Proteomes" id="UP001056778">
    <property type="component" value="Chromosome 8"/>
</dbReference>
<name>A0ACB9SNR9_HOLOL</name>
<proteinExistence type="predicted"/>
<sequence length="160" mass="18499">MKIIIAFFILFICFVQDSEQLQNLLNTKMHKCIECLCHARTGCYRRVRCANYSISYNYWLTAGLPTLPGDDPNNEQSYKNCMQDENCILNTIVGYTSSFNNLDCNCDGIYDCQDLLKLHLFGDKCGNIMEQFQIDRFNNCARLNDLPRMSTNELCEVEAQ</sequence>
<comment type="caution">
    <text evidence="1">The sequence shown here is derived from an EMBL/GenBank/DDBJ whole genome shotgun (WGS) entry which is preliminary data.</text>
</comment>
<keyword evidence="2" id="KW-1185">Reference proteome</keyword>